<organism evidence="2 3">
    <name type="scientific">Tieghemostelium lacteum</name>
    <name type="common">Slime mold</name>
    <name type="synonym">Dictyostelium lacteum</name>
    <dbReference type="NCBI Taxonomy" id="361077"/>
    <lineage>
        <taxon>Eukaryota</taxon>
        <taxon>Amoebozoa</taxon>
        <taxon>Evosea</taxon>
        <taxon>Eumycetozoa</taxon>
        <taxon>Dictyostelia</taxon>
        <taxon>Dictyosteliales</taxon>
        <taxon>Raperosteliaceae</taxon>
        <taxon>Tieghemostelium</taxon>
    </lineage>
</organism>
<dbReference type="OMA" id="SYFRREY"/>
<sequence length="302" mass="35673">MNDSNNNNRKNIEKKDLSDDDLEEYSEVFVAEEIEFNEKIKSINNLEERIQQLEQLSEDLGDSVKNLTGQVEVLNLKELVHNQQLLNLMNEIDRKEKQHEHAQNKLNNANTNLKKEINALQDANTYLKKEIKELQNDKIELKKENSELKNILKKNTDDIEDLRDMIKNNTIIQNAEVARFVYASDLSKFYLEYYLFPLMKTKDPNKYTSFSLFSTSYAKDIDADDTAWNQHRVDFKEMHELNSRCNEIVHPTKPYSKLSVTETITKLEENIEGFTEYHDKNISKVLCNLLKNYTPRTREYRH</sequence>
<protein>
    <submittedName>
        <fullName evidence="2">RmlC-like cupin family protein</fullName>
    </submittedName>
</protein>
<keyword evidence="3" id="KW-1185">Reference proteome</keyword>
<name>A0A152A7Z3_TIELA</name>
<dbReference type="EMBL" id="LODT01000004">
    <property type="protein sequence ID" value="KYR02353.1"/>
    <property type="molecule type" value="Genomic_DNA"/>
</dbReference>
<dbReference type="Gene3D" id="1.10.287.1490">
    <property type="match status" value="1"/>
</dbReference>
<evidence type="ECO:0000313" key="2">
    <source>
        <dbReference type="EMBL" id="KYR02353.1"/>
    </source>
</evidence>
<evidence type="ECO:0000256" key="1">
    <source>
        <dbReference type="SAM" id="Coils"/>
    </source>
</evidence>
<reference evidence="2 3" key="1">
    <citation type="submission" date="2015-12" db="EMBL/GenBank/DDBJ databases">
        <title>Dictyostelia acquired genes for synthesis and detection of signals that induce cell-type specialization by lateral gene transfer from prokaryotes.</title>
        <authorList>
            <person name="Gloeckner G."/>
            <person name="Schaap P."/>
        </authorList>
    </citation>
    <scope>NUCLEOTIDE SEQUENCE [LARGE SCALE GENOMIC DNA]</scope>
    <source>
        <strain evidence="2 3">TK</strain>
    </source>
</reference>
<accession>A0A152A7Z3</accession>
<comment type="caution">
    <text evidence="2">The sequence shown here is derived from an EMBL/GenBank/DDBJ whole genome shotgun (WGS) entry which is preliminary data.</text>
</comment>
<gene>
    <name evidence="2" type="ORF">DLAC_01184</name>
</gene>
<dbReference type="InParanoid" id="A0A152A7Z3"/>
<keyword evidence="1" id="KW-0175">Coiled coil</keyword>
<proteinExistence type="predicted"/>
<dbReference type="Proteomes" id="UP000076078">
    <property type="component" value="Unassembled WGS sequence"/>
</dbReference>
<dbReference type="AlphaFoldDB" id="A0A152A7Z3"/>
<feature type="coiled-coil region" evidence="1">
    <location>
        <begin position="36"/>
        <end position="165"/>
    </location>
</feature>
<evidence type="ECO:0000313" key="3">
    <source>
        <dbReference type="Proteomes" id="UP000076078"/>
    </source>
</evidence>